<keyword evidence="1" id="KW-0812">Transmembrane</keyword>
<evidence type="ECO:0000313" key="2">
    <source>
        <dbReference type="EMBL" id="VVD00838.1"/>
    </source>
</evidence>
<dbReference type="GO" id="GO:0016020">
    <property type="term" value="C:membrane"/>
    <property type="evidence" value="ECO:0007669"/>
    <property type="project" value="InterPro"/>
</dbReference>
<dbReference type="Proteomes" id="UP000324832">
    <property type="component" value="Unassembled WGS sequence"/>
</dbReference>
<evidence type="ECO:0000313" key="3">
    <source>
        <dbReference type="Proteomes" id="UP000324832"/>
    </source>
</evidence>
<keyword evidence="1" id="KW-1133">Transmembrane helix</keyword>
<proteinExistence type="predicted"/>
<sequence length="331" mass="38442">MSSIKIFMPIFPETINKIYFNGYVNNTKEAYIVIYITNYSATTTKIFKHIKPNENRIIGCCMNTVHQSQQTILTAWPNQLIIDTSETYKLSQLILNNKKILNSNIIVMQYDIHKVMNTETLDVNCNEFEQLKKYLVYDSNMPQTIEYKPLCTVPSWISSSMYIQHCCNQINLLNWLQNTVKRKGKVSLKQGNYIVALIIDILLGYIVLELFLFDRTKNGVLLVGILEKLVNYMYSLLKWLMGAPAGLKLNNAFNKMLGRYFSYHVELWWLFLGNIFIETNKDNSEHLLLQVKILNKPLREVIRISKPPVDLPKNVEWRSVVSSVLTGNQII</sequence>
<dbReference type="PANTHER" id="PTHR21329">
    <property type="entry name" value="PHOSPHATIDYLINOSITOL N-ACETYLGLUCOSAMINYLTRANSFERASE SUBUNIT Q-RELATED"/>
    <property type="match status" value="1"/>
</dbReference>
<name>A0A5E4QS83_9NEOP</name>
<dbReference type="Pfam" id="PF05024">
    <property type="entry name" value="Gpi1"/>
    <property type="match status" value="1"/>
</dbReference>
<protein>
    <submittedName>
        <fullName evidence="2">Uncharacterized protein</fullName>
    </submittedName>
</protein>
<dbReference type="AlphaFoldDB" id="A0A5E4QS83"/>
<feature type="transmembrane region" description="Helical" evidence="1">
    <location>
        <begin position="191"/>
        <end position="213"/>
    </location>
</feature>
<dbReference type="EMBL" id="FZQP02005000">
    <property type="protein sequence ID" value="VVD00838.1"/>
    <property type="molecule type" value="Genomic_DNA"/>
</dbReference>
<evidence type="ECO:0000256" key="1">
    <source>
        <dbReference type="SAM" id="Phobius"/>
    </source>
</evidence>
<dbReference type="InterPro" id="IPR007720">
    <property type="entry name" value="PigQ/GPI1"/>
</dbReference>
<dbReference type="PANTHER" id="PTHR21329:SF3">
    <property type="entry name" value="PHOSPHATIDYLINOSITOL N-ACETYLGLUCOSAMINYLTRANSFERASE SUBUNIT Q"/>
    <property type="match status" value="1"/>
</dbReference>
<dbReference type="GO" id="GO:0005783">
    <property type="term" value="C:endoplasmic reticulum"/>
    <property type="evidence" value="ECO:0007669"/>
    <property type="project" value="TreeGrafter"/>
</dbReference>
<reference evidence="2 3" key="1">
    <citation type="submission" date="2017-07" db="EMBL/GenBank/DDBJ databases">
        <authorList>
            <person name="Talla V."/>
            <person name="Backstrom N."/>
        </authorList>
    </citation>
    <scope>NUCLEOTIDE SEQUENCE [LARGE SCALE GENOMIC DNA]</scope>
</reference>
<dbReference type="GO" id="GO:0006506">
    <property type="term" value="P:GPI anchor biosynthetic process"/>
    <property type="evidence" value="ECO:0007669"/>
    <property type="project" value="InterPro"/>
</dbReference>
<keyword evidence="1" id="KW-0472">Membrane</keyword>
<organism evidence="2 3">
    <name type="scientific">Leptidea sinapis</name>
    <dbReference type="NCBI Taxonomy" id="189913"/>
    <lineage>
        <taxon>Eukaryota</taxon>
        <taxon>Metazoa</taxon>
        <taxon>Ecdysozoa</taxon>
        <taxon>Arthropoda</taxon>
        <taxon>Hexapoda</taxon>
        <taxon>Insecta</taxon>
        <taxon>Pterygota</taxon>
        <taxon>Neoptera</taxon>
        <taxon>Endopterygota</taxon>
        <taxon>Lepidoptera</taxon>
        <taxon>Glossata</taxon>
        <taxon>Ditrysia</taxon>
        <taxon>Papilionoidea</taxon>
        <taxon>Pieridae</taxon>
        <taxon>Dismorphiinae</taxon>
        <taxon>Leptidea</taxon>
    </lineage>
</organism>
<gene>
    <name evidence="2" type="ORF">LSINAPIS_LOCUS11399</name>
</gene>
<accession>A0A5E4QS83</accession>
<keyword evidence="3" id="KW-1185">Reference proteome</keyword>